<dbReference type="Gene3D" id="1.10.10.10">
    <property type="entry name" value="Winged helix-like DNA-binding domain superfamily/Winged helix DNA-binding domain"/>
    <property type="match status" value="1"/>
</dbReference>
<proteinExistence type="inferred from homology"/>
<evidence type="ECO:0000259" key="5">
    <source>
        <dbReference type="SMART" id="SM00415"/>
    </source>
</evidence>
<gene>
    <name evidence="6" type="ORF">PHATRDRAFT_39785</name>
</gene>
<dbReference type="HOGENOM" id="CLU_870061_0_0_1"/>
<keyword evidence="7" id="KW-1185">Reference proteome</keyword>
<name>B7G9L7_PHATC</name>
<dbReference type="InterPro" id="IPR036390">
    <property type="entry name" value="WH_DNA-bd_sf"/>
</dbReference>
<evidence type="ECO:0000313" key="6">
    <source>
        <dbReference type="EMBL" id="EEC44465.1"/>
    </source>
</evidence>
<dbReference type="SUPFAM" id="SSF46785">
    <property type="entry name" value="Winged helix' DNA-binding domain"/>
    <property type="match status" value="1"/>
</dbReference>
<comment type="similarity">
    <text evidence="4">Belongs to the HSF family.</text>
</comment>
<dbReference type="AlphaFoldDB" id="B7G9L7"/>
<dbReference type="PANTHER" id="PTHR10015">
    <property type="entry name" value="HEAT SHOCK TRANSCRIPTION FACTOR"/>
    <property type="match status" value="1"/>
</dbReference>
<protein>
    <recommendedName>
        <fullName evidence="5">HSF-type DNA-binding domain-containing protein</fullName>
    </recommendedName>
</protein>
<dbReference type="PRINTS" id="PR00056">
    <property type="entry name" value="HSFDOMAIN"/>
</dbReference>
<dbReference type="RefSeq" id="XP_002183796.1">
    <property type="nucleotide sequence ID" value="XM_002183760.1"/>
</dbReference>
<dbReference type="PANTHER" id="PTHR10015:SF206">
    <property type="entry name" value="HSF-TYPE DNA-BINDING DOMAIN-CONTAINING PROTEIN"/>
    <property type="match status" value="1"/>
</dbReference>
<feature type="domain" description="HSF-type DNA-binding" evidence="5">
    <location>
        <begin position="16"/>
        <end position="114"/>
    </location>
</feature>
<organism evidence="6 7">
    <name type="scientific">Phaeodactylum tricornutum (strain CCAP 1055/1)</name>
    <dbReference type="NCBI Taxonomy" id="556484"/>
    <lineage>
        <taxon>Eukaryota</taxon>
        <taxon>Sar</taxon>
        <taxon>Stramenopiles</taxon>
        <taxon>Ochrophyta</taxon>
        <taxon>Bacillariophyta</taxon>
        <taxon>Bacillariophyceae</taxon>
        <taxon>Bacillariophycidae</taxon>
        <taxon>Naviculales</taxon>
        <taxon>Phaeodactylaceae</taxon>
        <taxon>Phaeodactylum</taxon>
    </lineage>
</organism>
<sequence length="320" mass="35212">MGGKNNASRNVDYAIHESTFPVKLHYLLSETEDNGSDHIISWQPHGRAFLVHDHGAFVDHVLPNWFKQSKFPSFQRQLNLYGFKRFTAGRDKGAYYHEIFLRGRPHLAHRIPRVKVKGSGVRKPGAPESEPNLYLRPFLLTSDFNGDATAEEELHTVSKKPHTVIPDGPSSQSGPDVARIAGRALPVGSVAALYANAPPPRPPFPGRPSLHHFLAAQHWSGPPRGFGVPMHNPTMRRFDPTALSPHQLMSLQTALEEDNIRQREALLTSYATFPGRSSEPVAPSASTLQKLSKKFAATSASTAAQDVATLLQLAASLGYR</sequence>
<dbReference type="GO" id="GO:0043565">
    <property type="term" value="F:sequence-specific DNA binding"/>
    <property type="evidence" value="ECO:0007669"/>
    <property type="project" value="InterPro"/>
</dbReference>
<reference evidence="7" key="2">
    <citation type="submission" date="2008-08" db="EMBL/GenBank/DDBJ databases">
        <authorList>
            <consortium name="Diatom Consortium"/>
            <person name="Grigoriev I."/>
            <person name="Grimwood J."/>
            <person name="Kuo A."/>
            <person name="Otillar R.P."/>
            <person name="Salamov A."/>
            <person name="Detter J.C."/>
            <person name="Lindquist E."/>
            <person name="Shapiro H."/>
            <person name="Lucas S."/>
            <person name="Glavina del Rio T."/>
            <person name="Pitluck S."/>
            <person name="Rokhsar D."/>
            <person name="Bowler C."/>
        </authorList>
    </citation>
    <scope>GENOME REANNOTATION</scope>
    <source>
        <strain evidence="7">CCAP 1055/1</strain>
    </source>
</reference>
<dbReference type="Pfam" id="PF00447">
    <property type="entry name" value="HSF_DNA-bind"/>
    <property type="match status" value="1"/>
</dbReference>
<dbReference type="KEGG" id="pti:PHATRDRAFT_39785"/>
<dbReference type="EMBL" id="CM000623">
    <property type="protein sequence ID" value="EEC44465.1"/>
    <property type="molecule type" value="Genomic_DNA"/>
</dbReference>
<dbReference type="eggNOG" id="KOG0627">
    <property type="taxonomic scope" value="Eukaryota"/>
</dbReference>
<dbReference type="OrthoDB" id="47321at2759"/>
<dbReference type="SMART" id="SM00415">
    <property type="entry name" value="HSF"/>
    <property type="match status" value="1"/>
</dbReference>
<keyword evidence="2" id="KW-0238">DNA-binding</keyword>
<keyword evidence="3" id="KW-0539">Nucleus</keyword>
<dbReference type="InterPro" id="IPR000232">
    <property type="entry name" value="HSF_DNA-bd"/>
</dbReference>
<dbReference type="GeneID" id="7195641"/>
<dbReference type="GO" id="GO:0003700">
    <property type="term" value="F:DNA-binding transcription factor activity"/>
    <property type="evidence" value="ECO:0007669"/>
    <property type="project" value="InterPro"/>
</dbReference>
<dbReference type="InterPro" id="IPR036388">
    <property type="entry name" value="WH-like_DNA-bd_sf"/>
</dbReference>
<evidence type="ECO:0000256" key="4">
    <source>
        <dbReference type="RuleBase" id="RU004020"/>
    </source>
</evidence>
<dbReference type="FunFam" id="1.10.10.10:FF:000479">
    <property type="entry name" value="Predicted protein"/>
    <property type="match status" value="1"/>
</dbReference>
<evidence type="ECO:0000256" key="2">
    <source>
        <dbReference type="ARBA" id="ARBA00023125"/>
    </source>
</evidence>
<dbReference type="PaxDb" id="2850-Phatr39785"/>
<reference evidence="6 7" key="1">
    <citation type="journal article" date="2008" name="Nature">
        <title>The Phaeodactylum genome reveals the evolutionary history of diatom genomes.</title>
        <authorList>
            <person name="Bowler C."/>
            <person name="Allen A.E."/>
            <person name="Badger J.H."/>
            <person name="Grimwood J."/>
            <person name="Jabbari K."/>
            <person name="Kuo A."/>
            <person name="Maheswari U."/>
            <person name="Martens C."/>
            <person name="Maumus F."/>
            <person name="Otillar R.P."/>
            <person name="Rayko E."/>
            <person name="Salamov A."/>
            <person name="Vandepoele K."/>
            <person name="Beszteri B."/>
            <person name="Gruber A."/>
            <person name="Heijde M."/>
            <person name="Katinka M."/>
            <person name="Mock T."/>
            <person name="Valentin K."/>
            <person name="Verret F."/>
            <person name="Berges J.A."/>
            <person name="Brownlee C."/>
            <person name="Cadoret J.P."/>
            <person name="Chiovitti A."/>
            <person name="Choi C.J."/>
            <person name="Coesel S."/>
            <person name="De Martino A."/>
            <person name="Detter J.C."/>
            <person name="Durkin C."/>
            <person name="Falciatore A."/>
            <person name="Fournet J."/>
            <person name="Haruta M."/>
            <person name="Huysman M.J."/>
            <person name="Jenkins B.D."/>
            <person name="Jiroutova K."/>
            <person name="Jorgensen R.E."/>
            <person name="Joubert Y."/>
            <person name="Kaplan A."/>
            <person name="Kroger N."/>
            <person name="Kroth P.G."/>
            <person name="La Roche J."/>
            <person name="Lindquist E."/>
            <person name="Lommer M."/>
            <person name="Martin-Jezequel V."/>
            <person name="Lopez P.J."/>
            <person name="Lucas S."/>
            <person name="Mangogna M."/>
            <person name="McGinnis K."/>
            <person name="Medlin L.K."/>
            <person name="Montsant A."/>
            <person name="Oudot-Le Secq M.P."/>
            <person name="Napoli C."/>
            <person name="Obornik M."/>
            <person name="Parker M.S."/>
            <person name="Petit J.L."/>
            <person name="Porcel B.M."/>
            <person name="Poulsen N."/>
            <person name="Robison M."/>
            <person name="Rychlewski L."/>
            <person name="Rynearson T.A."/>
            <person name="Schmutz J."/>
            <person name="Shapiro H."/>
            <person name="Siaut M."/>
            <person name="Stanley M."/>
            <person name="Sussman M.R."/>
            <person name="Taylor A.R."/>
            <person name="Vardi A."/>
            <person name="von Dassow P."/>
            <person name="Vyverman W."/>
            <person name="Willis A."/>
            <person name="Wyrwicz L.S."/>
            <person name="Rokhsar D.S."/>
            <person name="Weissenbach J."/>
            <person name="Armbrust E.V."/>
            <person name="Green B.R."/>
            <person name="Van de Peer Y."/>
            <person name="Grigoriev I.V."/>
        </authorList>
    </citation>
    <scope>NUCLEOTIDE SEQUENCE [LARGE SCALE GENOMIC DNA]</scope>
    <source>
        <strain evidence="6 7">CCAP 1055/1</strain>
    </source>
</reference>
<dbReference type="GO" id="GO:0005634">
    <property type="term" value="C:nucleus"/>
    <property type="evidence" value="ECO:0007669"/>
    <property type="project" value="UniProtKB-SubCell"/>
</dbReference>
<evidence type="ECO:0000313" key="7">
    <source>
        <dbReference type="Proteomes" id="UP000000759"/>
    </source>
</evidence>
<dbReference type="Proteomes" id="UP000000759">
    <property type="component" value="Chromosome 21"/>
</dbReference>
<evidence type="ECO:0000256" key="3">
    <source>
        <dbReference type="ARBA" id="ARBA00023242"/>
    </source>
</evidence>
<dbReference type="OMA" id="IHETETF"/>
<dbReference type="InParanoid" id="B7G9L7"/>
<comment type="subcellular location">
    <subcellularLocation>
        <location evidence="1">Nucleus</location>
    </subcellularLocation>
</comment>
<evidence type="ECO:0000256" key="1">
    <source>
        <dbReference type="ARBA" id="ARBA00004123"/>
    </source>
</evidence>
<accession>B7G9L7</accession>